<reference evidence="1" key="1">
    <citation type="submission" date="2020-06" db="EMBL/GenBank/DDBJ databases">
        <title>Analysis procedures for assessing recovery of high quality, complete, closed genomes from Nanopore long read metagenome sequencing.</title>
        <authorList>
            <person name="Bessarab I."/>
            <person name="Arumugam K."/>
            <person name="Haryono M."/>
            <person name="Liu X."/>
            <person name="Roy S."/>
            <person name="Zuniga-Montanez R.E."/>
            <person name="Qiu G."/>
            <person name="Drautz-Moses D.I."/>
            <person name="Law Y.Y."/>
            <person name="Wuertz S."/>
            <person name="Lauro F.M."/>
            <person name="Huson D.H."/>
            <person name="Williams R.B."/>
        </authorList>
    </citation>
    <scope>NUCLEOTIDE SEQUENCE [LARGE SCALE GENOMIC DNA]</scope>
    <source>
        <strain evidence="1">SSD2</strain>
    </source>
</reference>
<dbReference type="KEGG" id="this:HZT40_16285"/>
<protein>
    <submittedName>
        <fullName evidence="1">Uncharacterized protein</fullName>
    </submittedName>
</protein>
<proteinExistence type="predicted"/>
<accession>A0A7L6AUZ7</accession>
<dbReference type="EMBL" id="CP059265">
    <property type="protein sequence ID" value="QLQ32893.1"/>
    <property type="molecule type" value="Genomic_DNA"/>
</dbReference>
<evidence type="ECO:0000313" key="2">
    <source>
        <dbReference type="Proteomes" id="UP000510621"/>
    </source>
</evidence>
<name>A0A7L6AUZ7_9GAMM</name>
<sequence>MSIQPSPKLVRILLALVLPGGVLLLLFPKQADILVNDLKSRICPNRNANRQLTSQSDG</sequence>
<evidence type="ECO:0000313" key="1">
    <source>
        <dbReference type="EMBL" id="QLQ32893.1"/>
    </source>
</evidence>
<organism evidence="1 2">
    <name type="scientific">Candidatus Thiothrix singaporensis</name>
    <dbReference type="NCBI Taxonomy" id="2799669"/>
    <lineage>
        <taxon>Bacteria</taxon>
        <taxon>Pseudomonadati</taxon>
        <taxon>Pseudomonadota</taxon>
        <taxon>Gammaproteobacteria</taxon>
        <taxon>Thiotrichales</taxon>
        <taxon>Thiotrichaceae</taxon>
        <taxon>Thiothrix</taxon>
    </lineage>
</organism>
<dbReference type="Proteomes" id="UP000510621">
    <property type="component" value="Chromosome"/>
</dbReference>
<dbReference type="AlphaFoldDB" id="A0A7L6AUZ7"/>
<keyword evidence="2" id="KW-1185">Reference proteome</keyword>
<gene>
    <name evidence="1" type="ORF">HZT40_16285</name>
</gene>